<dbReference type="Gene3D" id="1.10.10.10">
    <property type="entry name" value="Winged helix-like DNA-binding domain superfamily/Winged helix DNA-binding domain"/>
    <property type="match status" value="1"/>
</dbReference>
<dbReference type="InterPro" id="IPR000281">
    <property type="entry name" value="HTH_RpiR"/>
</dbReference>
<dbReference type="InterPro" id="IPR046348">
    <property type="entry name" value="SIS_dom_sf"/>
</dbReference>
<evidence type="ECO:0000313" key="5">
    <source>
        <dbReference type="EMBL" id="CAH1705524.1"/>
    </source>
</evidence>
<dbReference type="InterPro" id="IPR035472">
    <property type="entry name" value="RpiR-like_SIS"/>
</dbReference>
<proteinExistence type="predicted"/>
<dbReference type="InterPro" id="IPR036388">
    <property type="entry name" value="WH-like_DNA-bd_sf"/>
</dbReference>
<dbReference type="CDD" id="cd05013">
    <property type="entry name" value="SIS_RpiR"/>
    <property type="match status" value="1"/>
</dbReference>
<dbReference type="PROSITE" id="PS51071">
    <property type="entry name" value="HTH_RPIR"/>
    <property type="match status" value="1"/>
</dbReference>
<dbReference type="GO" id="GO:0003677">
    <property type="term" value="F:DNA binding"/>
    <property type="evidence" value="ECO:0007669"/>
    <property type="project" value="UniProtKB-KW"/>
</dbReference>
<keyword evidence="3" id="KW-0804">Transcription</keyword>
<dbReference type="PANTHER" id="PTHR30514">
    <property type="entry name" value="GLUCOKINASE"/>
    <property type="match status" value="1"/>
</dbReference>
<dbReference type="Proteomes" id="UP001295440">
    <property type="component" value="Chromosome"/>
</dbReference>
<dbReference type="Pfam" id="PF01418">
    <property type="entry name" value="HTH_6"/>
    <property type="match status" value="1"/>
</dbReference>
<dbReference type="AlphaFoldDB" id="A0AAU9R1F7"/>
<protein>
    <submittedName>
        <fullName evidence="5">Transcriptional regulator</fullName>
    </submittedName>
</protein>
<dbReference type="GO" id="GO:1901135">
    <property type="term" value="P:carbohydrate derivative metabolic process"/>
    <property type="evidence" value="ECO:0007669"/>
    <property type="project" value="InterPro"/>
</dbReference>
<dbReference type="GO" id="GO:0003700">
    <property type="term" value="F:DNA-binding transcription factor activity"/>
    <property type="evidence" value="ECO:0007669"/>
    <property type="project" value="InterPro"/>
</dbReference>
<dbReference type="EMBL" id="OV915080">
    <property type="protein sequence ID" value="CAH1705524.1"/>
    <property type="molecule type" value="Genomic_DNA"/>
</dbReference>
<dbReference type="Gene3D" id="3.40.50.10490">
    <property type="entry name" value="Glucose-6-phosphate isomerase like protein, domain 1"/>
    <property type="match status" value="1"/>
</dbReference>
<accession>A0AAU9R1F7</accession>
<evidence type="ECO:0000256" key="1">
    <source>
        <dbReference type="ARBA" id="ARBA00023015"/>
    </source>
</evidence>
<evidence type="ECO:0000256" key="3">
    <source>
        <dbReference type="ARBA" id="ARBA00023163"/>
    </source>
</evidence>
<reference evidence="5" key="1">
    <citation type="submission" date="2022-02" db="EMBL/GenBank/DDBJ databases">
        <authorList>
            <person name="Deutsch MARIE S."/>
        </authorList>
    </citation>
    <scope>NUCLEOTIDE SEQUENCE</scope>
    <source>
        <strain evidence="5">CIRM-BIA865</strain>
    </source>
</reference>
<sequence length="260" mass="29820">MAGLKARIVEKSSYLNPSDKKILNYLLNNAAECSELSLAKLAKKLYVSESAIFRLCKKIGLSGYSELKYELADFSKGEKRMVKQQDTFAERLVKNLRLELSYFRTLDFESFYSTLNQTKNIYIYTTGWQQASIASYLSNQLLVNVGKPTVVMPSAISELKMSKNWLQDHDQLIVISFSGEDPDLCQLLDELHLLNEHLTITSLTTIKESRLASLSDYSLFFQPSLFHESISTKNWAFSPAYIMIDLLINGYCEWLRKEDE</sequence>
<organism evidence="5 6">
    <name type="scientific">Lactobacillus delbrueckii subsp. delbrueckii</name>
    <dbReference type="NCBI Taxonomy" id="83684"/>
    <lineage>
        <taxon>Bacteria</taxon>
        <taxon>Bacillati</taxon>
        <taxon>Bacillota</taxon>
        <taxon>Bacilli</taxon>
        <taxon>Lactobacillales</taxon>
        <taxon>Lactobacillaceae</taxon>
        <taxon>Lactobacillus</taxon>
    </lineage>
</organism>
<dbReference type="Pfam" id="PF01380">
    <property type="entry name" value="SIS"/>
    <property type="match status" value="1"/>
</dbReference>
<dbReference type="SUPFAM" id="SSF53697">
    <property type="entry name" value="SIS domain"/>
    <property type="match status" value="1"/>
</dbReference>
<keyword evidence="1" id="KW-0805">Transcription regulation</keyword>
<dbReference type="GO" id="GO:0097367">
    <property type="term" value="F:carbohydrate derivative binding"/>
    <property type="evidence" value="ECO:0007669"/>
    <property type="project" value="InterPro"/>
</dbReference>
<dbReference type="InterPro" id="IPR047640">
    <property type="entry name" value="RpiR-like"/>
</dbReference>
<evidence type="ECO:0000313" key="6">
    <source>
        <dbReference type="Proteomes" id="UP001295440"/>
    </source>
</evidence>
<keyword evidence="2" id="KW-0238">DNA-binding</keyword>
<dbReference type="InterPro" id="IPR001347">
    <property type="entry name" value="SIS_dom"/>
</dbReference>
<gene>
    <name evidence="5" type="ORF">LDD865_0361</name>
</gene>
<evidence type="ECO:0000259" key="4">
    <source>
        <dbReference type="PROSITE" id="PS51071"/>
    </source>
</evidence>
<dbReference type="SUPFAM" id="SSF46689">
    <property type="entry name" value="Homeodomain-like"/>
    <property type="match status" value="1"/>
</dbReference>
<dbReference type="PANTHER" id="PTHR30514:SF1">
    <property type="entry name" value="HTH-TYPE TRANSCRIPTIONAL REGULATOR HEXR-RELATED"/>
    <property type="match status" value="1"/>
</dbReference>
<dbReference type="RefSeq" id="WP_260369458.1">
    <property type="nucleotide sequence ID" value="NZ_OV915080.1"/>
</dbReference>
<feature type="domain" description="HTH rpiR-type" evidence="4">
    <location>
        <begin position="2"/>
        <end position="78"/>
    </location>
</feature>
<dbReference type="InterPro" id="IPR009057">
    <property type="entry name" value="Homeodomain-like_sf"/>
</dbReference>
<evidence type="ECO:0000256" key="2">
    <source>
        <dbReference type="ARBA" id="ARBA00023125"/>
    </source>
</evidence>
<name>A0AAU9R1F7_9LACO</name>